<feature type="chain" id="PRO_5036460671" evidence="1">
    <location>
        <begin position="25"/>
        <end position="148"/>
    </location>
</feature>
<reference evidence="2" key="1">
    <citation type="submission" date="2020-08" db="EMBL/GenBank/DDBJ databases">
        <title>Multicomponent nature underlies the extraordinary mechanical properties of spider dragline silk.</title>
        <authorList>
            <person name="Kono N."/>
            <person name="Nakamura H."/>
            <person name="Mori M."/>
            <person name="Yoshida Y."/>
            <person name="Ohtoshi R."/>
            <person name="Malay A.D."/>
            <person name="Moran D.A.P."/>
            <person name="Tomita M."/>
            <person name="Numata K."/>
            <person name="Arakawa K."/>
        </authorList>
    </citation>
    <scope>NUCLEOTIDE SEQUENCE</scope>
</reference>
<dbReference type="AlphaFoldDB" id="A0A8X6THN7"/>
<keyword evidence="1" id="KW-0732">Signal</keyword>
<evidence type="ECO:0000256" key="1">
    <source>
        <dbReference type="SAM" id="SignalP"/>
    </source>
</evidence>
<dbReference type="Proteomes" id="UP000887013">
    <property type="component" value="Unassembled WGS sequence"/>
</dbReference>
<feature type="signal peptide" evidence="1">
    <location>
        <begin position="1"/>
        <end position="24"/>
    </location>
</feature>
<protein>
    <submittedName>
        <fullName evidence="2">Uncharacterized protein</fullName>
    </submittedName>
</protein>
<gene>
    <name evidence="2" type="ORF">NPIL_693871</name>
</gene>
<name>A0A8X6THN7_NEPPI</name>
<dbReference type="OrthoDB" id="6430898at2759"/>
<evidence type="ECO:0000313" key="2">
    <source>
        <dbReference type="EMBL" id="GFT11840.1"/>
    </source>
</evidence>
<evidence type="ECO:0000313" key="3">
    <source>
        <dbReference type="Proteomes" id="UP000887013"/>
    </source>
</evidence>
<accession>A0A8X6THN7</accession>
<keyword evidence="3" id="KW-1185">Reference proteome</keyword>
<proteinExistence type="predicted"/>
<comment type="caution">
    <text evidence="2">The sequence shown here is derived from an EMBL/GenBank/DDBJ whole genome shotgun (WGS) entry which is preliminary data.</text>
</comment>
<dbReference type="EMBL" id="BMAW01103981">
    <property type="protein sequence ID" value="GFT11840.1"/>
    <property type="molecule type" value="Genomic_DNA"/>
</dbReference>
<organism evidence="2 3">
    <name type="scientific">Nephila pilipes</name>
    <name type="common">Giant wood spider</name>
    <name type="synonym">Nephila maculata</name>
    <dbReference type="NCBI Taxonomy" id="299642"/>
    <lineage>
        <taxon>Eukaryota</taxon>
        <taxon>Metazoa</taxon>
        <taxon>Ecdysozoa</taxon>
        <taxon>Arthropoda</taxon>
        <taxon>Chelicerata</taxon>
        <taxon>Arachnida</taxon>
        <taxon>Araneae</taxon>
        <taxon>Araneomorphae</taxon>
        <taxon>Entelegynae</taxon>
        <taxon>Araneoidea</taxon>
        <taxon>Nephilidae</taxon>
        <taxon>Nephila</taxon>
    </lineage>
</organism>
<sequence>MAIAFLSEIMVYLISCFLVDFVRGDIPSFGEIFVCVFINEIIKILFKWNYGNEAPIQSTIIPDQNYDIIEQENNKNGIPIVYSFMIFKICEGLDIKVQLAPNEQRDAWDKKIKQSTKCIPIVRSEMIFKICNALNLPAKLELTEKLDI</sequence>